<dbReference type="InterPro" id="IPR031720">
    <property type="entry name" value="DUF4728"/>
</dbReference>
<organism evidence="2">
    <name type="scientific">Nyssomyia neivai</name>
    <dbReference type="NCBI Taxonomy" id="330878"/>
    <lineage>
        <taxon>Eukaryota</taxon>
        <taxon>Metazoa</taxon>
        <taxon>Ecdysozoa</taxon>
        <taxon>Arthropoda</taxon>
        <taxon>Hexapoda</taxon>
        <taxon>Insecta</taxon>
        <taxon>Pterygota</taxon>
        <taxon>Neoptera</taxon>
        <taxon>Endopterygota</taxon>
        <taxon>Diptera</taxon>
        <taxon>Nematocera</taxon>
        <taxon>Psychodoidea</taxon>
        <taxon>Psychodidae</taxon>
        <taxon>Nyssomyia</taxon>
    </lineage>
</organism>
<sequence length="192" mass="20536">MPLLRKCCCCFSLKTGGVILGWIGAVSSFIAALVCIIAICNVDTIVNAVKEHAGEENIEPETLKSILQIVLGVYIALSLIGLISASLLVAGSVQRNRYLILPWLITSGMSLVLGLLVSIFQVCGYMSQDVGAGFFSLFIIAIAYGLELYLWIAIFSLFQQLREEESSGVGAAHLIYKAPPATDGLPAYTGFA</sequence>
<dbReference type="PANTHER" id="PTHR36694:SF11">
    <property type="entry name" value="LP21121P-RELATED"/>
    <property type="match status" value="1"/>
</dbReference>
<feature type="transmembrane region" description="Helical" evidence="1">
    <location>
        <begin position="66"/>
        <end position="89"/>
    </location>
</feature>
<feature type="transmembrane region" description="Helical" evidence="1">
    <location>
        <begin position="134"/>
        <end position="158"/>
    </location>
</feature>
<evidence type="ECO:0000256" key="1">
    <source>
        <dbReference type="SAM" id="Phobius"/>
    </source>
</evidence>
<dbReference type="EMBL" id="GFDF01011231">
    <property type="protein sequence ID" value="JAV02853.1"/>
    <property type="molecule type" value="Transcribed_RNA"/>
</dbReference>
<feature type="transmembrane region" description="Helical" evidence="1">
    <location>
        <begin position="20"/>
        <end position="46"/>
    </location>
</feature>
<keyword evidence="1" id="KW-0472">Membrane</keyword>
<proteinExistence type="predicted"/>
<keyword evidence="1" id="KW-1133">Transmembrane helix</keyword>
<keyword evidence="1" id="KW-0812">Transmembrane</keyword>
<name>A0A1L8D8S2_9DIPT</name>
<protein>
    <submittedName>
        <fullName evidence="2">Uncharacterized protein</fullName>
    </submittedName>
</protein>
<evidence type="ECO:0000313" key="2">
    <source>
        <dbReference type="EMBL" id="JAV02853.1"/>
    </source>
</evidence>
<accession>A0A1L8D8S2</accession>
<dbReference type="AlphaFoldDB" id="A0A1L8D8S2"/>
<dbReference type="PANTHER" id="PTHR36694">
    <property type="entry name" value="PASIFLORA 1, ISOFORM A-RELATED"/>
    <property type="match status" value="1"/>
</dbReference>
<feature type="transmembrane region" description="Helical" evidence="1">
    <location>
        <begin position="101"/>
        <end position="122"/>
    </location>
</feature>
<dbReference type="Pfam" id="PF15860">
    <property type="entry name" value="DUF4728"/>
    <property type="match status" value="1"/>
</dbReference>
<reference evidence="2" key="1">
    <citation type="submission" date="2016-12" db="EMBL/GenBank/DDBJ databases">
        <title>An insight into the sialome and mialome of the sand fly, Nyssomyia neivai.</title>
        <authorList>
            <person name="Sebastian V."/>
            <person name="Goulart T.M."/>
            <person name="Oliveira W."/>
            <person name="Calvo E."/>
            <person name="Oliveira L.F."/>
            <person name="Pinto M.C."/>
            <person name="Rosselino A.M."/>
            <person name="Ribeiro J.M."/>
        </authorList>
    </citation>
    <scope>NUCLEOTIDE SEQUENCE</scope>
</reference>